<dbReference type="GeneID" id="39586203"/>
<proteinExistence type="predicted"/>
<dbReference type="OrthoDB" id="10680272at2759"/>
<accession>A0A427XJ13</accession>
<name>A0A427XJ13_9TREE</name>
<sequence>MSSKALCLDASSFPHILDSVIDLSDIGTKLVLRSTCKALRDKIDPMIFHHVVLDGTSPTRPDRFHFPVGYVLNPEKHLLRHVHIVDRVILERLDVTDLSPFFTNLKTVRLFEGASGIPAEPGPTRIPLPATEYIFFTCLVPRVGIMGAITNACVGPCHAKTTRIVINASVHRTNRLMMFSSLVFSLFPDTLQHLTVIFRECPAPYPEEELHRLLGSWGDTNILRQLRFFMGQRIPAPPQFECRYGFTTFTFVNFDMLVREWLGREFTSTPTVDIKTRLTQVLVDDVLQSFRLTTTHPEPWMGPEWRDVAVQMVADGVEFLSLEEYRVRIGDKQFELETVPG</sequence>
<evidence type="ECO:0000313" key="1">
    <source>
        <dbReference type="EMBL" id="RSH78754.1"/>
    </source>
</evidence>
<evidence type="ECO:0000313" key="2">
    <source>
        <dbReference type="Proteomes" id="UP000279236"/>
    </source>
</evidence>
<dbReference type="RefSeq" id="XP_028473901.1">
    <property type="nucleotide sequence ID" value="XM_028617438.1"/>
</dbReference>
<dbReference type="AlphaFoldDB" id="A0A427XJ13"/>
<dbReference type="Proteomes" id="UP000279236">
    <property type="component" value="Unassembled WGS sequence"/>
</dbReference>
<dbReference type="EMBL" id="RSCE01000011">
    <property type="protein sequence ID" value="RSH78754.1"/>
    <property type="molecule type" value="Genomic_DNA"/>
</dbReference>
<protein>
    <submittedName>
        <fullName evidence="1">Uncharacterized protein</fullName>
    </submittedName>
</protein>
<comment type="caution">
    <text evidence="1">The sequence shown here is derived from an EMBL/GenBank/DDBJ whole genome shotgun (WGS) entry which is preliminary data.</text>
</comment>
<gene>
    <name evidence="1" type="ORF">EHS24_001660</name>
</gene>
<reference evidence="1 2" key="1">
    <citation type="submission" date="2018-11" db="EMBL/GenBank/DDBJ databases">
        <title>Genome sequence of Apiotrichum porosum DSM 27194.</title>
        <authorList>
            <person name="Aliyu H."/>
            <person name="Gorte O."/>
            <person name="Ochsenreither K."/>
        </authorList>
    </citation>
    <scope>NUCLEOTIDE SEQUENCE [LARGE SCALE GENOMIC DNA]</scope>
    <source>
        <strain evidence="1 2">DSM 27194</strain>
    </source>
</reference>
<keyword evidence="2" id="KW-1185">Reference proteome</keyword>
<organism evidence="1 2">
    <name type="scientific">Apiotrichum porosum</name>
    <dbReference type="NCBI Taxonomy" id="105984"/>
    <lineage>
        <taxon>Eukaryota</taxon>
        <taxon>Fungi</taxon>
        <taxon>Dikarya</taxon>
        <taxon>Basidiomycota</taxon>
        <taxon>Agaricomycotina</taxon>
        <taxon>Tremellomycetes</taxon>
        <taxon>Trichosporonales</taxon>
        <taxon>Trichosporonaceae</taxon>
        <taxon>Apiotrichum</taxon>
    </lineage>
</organism>